<name>A0A106C3D5_SHEFR</name>
<evidence type="ECO:0000256" key="1">
    <source>
        <dbReference type="ARBA" id="ARBA00022723"/>
    </source>
</evidence>
<dbReference type="InterPro" id="IPR036465">
    <property type="entry name" value="vWFA_dom_sf"/>
</dbReference>
<dbReference type="RefSeq" id="WP_059744095.1">
    <property type="nucleotide sequence ID" value="NZ_LRDC01000001.1"/>
</dbReference>
<feature type="domain" description="PilY1 beta-propeller" evidence="4">
    <location>
        <begin position="695"/>
        <end position="940"/>
    </location>
</feature>
<evidence type="ECO:0000313" key="6">
    <source>
        <dbReference type="Proteomes" id="UP000055702"/>
    </source>
</evidence>
<evidence type="ECO:0000256" key="3">
    <source>
        <dbReference type="SAM" id="SignalP"/>
    </source>
</evidence>
<feature type="chain" id="PRO_5007126052" description="PilY1 beta-propeller domain-containing protein" evidence="3">
    <location>
        <begin position="24"/>
        <end position="1206"/>
    </location>
</feature>
<evidence type="ECO:0000256" key="2">
    <source>
        <dbReference type="ARBA" id="ARBA00022837"/>
    </source>
</evidence>
<keyword evidence="2" id="KW-0106">Calcium</keyword>
<accession>A0A106C3D5</accession>
<proteinExistence type="predicted"/>
<gene>
    <name evidence="5" type="ORF">AWJ07_02600</name>
</gene>
<dbReference type="InterPro" id="IPR008707">
    <property type="entry name" value="B-propeller_PilY1"/>
</dbReference>
<comment type="caution">
    <text evidence="5">The sequence shown here is derived from an EMBL/GenBank/DDBJ whole genome shotgun (WGS) entry which is preliminary data.</text>
</comment>
<dbReference type="Pfam" id="PF05567">
    <property type="entry name" value="T4P_PilY1"/>
    <property type="match status" value="1"/>
</dbReference>
<reference evidence="5 6" key="1">
    <citation type="submission" date="2016-01" db="EMBL/GenBank/DDBJ databases">
        <title>Draft genome of the antarctic isolate Shewanella frigidimarina Ag06-30.</title>
        <authorList>
            <person name="Parmeciano Di Noto G."/>
            <person name="Vazquez S."/>
            <person name="Mac Cormack W."/>
            <person name="Iriarte A."/>
            <person name="Quiroga C."/>
        </authorList>
    </citation>
    <scope>NUCLEOTIDE SEQUENCE [LARGE SCALE GENOMIC DNA]</scope>
    <source>
        <strain evidence="5 6">Ag06-30</strain>
    </source>
</reference>
<evidence type="ECO:0000313" key="5">
    <source>
        <dbReference type="EMBL" id="KVX03466.1"/>
    </source>
</evidence>
<dbReference type="AlphaFoldDB" id="A0A106C3D5"/>
<evidence type="ECO:0000259" key="4">
    <source>
        <dbReference type="Pfam" id="PF05567"/>
    </source>
</evidence>
<protein>
    <recommendedName>
        <fullName evidence="4">PilY1 beta-propeller domain-containing protein</fullName>
    </recommendedName>
</protein>
<dbReference type="Proteomes" id="UP000055702">
    <property type="component" value="Unassembled WGS sequence"/>
</dbReference>
<keyword evidence="3" id="KW-0732">Signal</keyword>
<sequence length="1206" mass="130022">MFSKHLIFILLFSVLGFVANSVADDTELYVLESSVRSDDNPQVLIILDTSGSMGFTMSASPFLVQPNLTSGTKLYYSTSSSTVPAANSNNFITYSKNGCHSSVEFLQSFGIYTGYFREYKGSKWQEFPVSDGSNISKVDCYEDIAVEDTVNASGVGAGYPVDDLSDAYKNDANALNNAKLTDFGLGEPITLFTQQYVSWYYNKPAATNTDRITVAKRVLNEVIVNTPGVDLGLMLFNYNASGSNRSSADKDGGRVVSKINTGNINNKKALASIVKDTIAIKSNNTPLCETLYEAALYLHGKPVEYGHDTFDSVLATPLNKTWSWEWVKKWSGWKQEWVSKAVDPAEYNPGYDATAESDGSYKSPFIGKKCGSNASIIYITDGAPTSDTDAQGKVKSLLGLASTTSDADVPGRESLGNGNYSLLPPLAHWLATNDVNPNSEGDQVVNTYTIGFSADAPADILTSTAALGGGKYYSALDPAELQASLISAIAAIELDGSSFSSPSVVLDKTQTGNSAYFAMFLPGKGPRWSGNLKKFKVNSTGNVLDKNDIKAFSSDGRIAKDACSLWATDCDAGDYEGYDVNDGGVAAALRYNYRNSAELATRKVLTNTSDSGPLVALTKSNAKIKGNLTDVQLANFLNVDQNSIEDTLAWIKGQNVDNEKYGLTTAPYLRQDILGDPLHSRPLVINYGTTGSPDIRIFMGTNHGFVHMFKDTEQEINGKSVNAVSESWAFIPHELLPNIKSLRDNPQTGVHSVYGMDSSPVPYLEYDADGKVNKAWIFMGMRRGGTSYYALDVTNKDAAPTLLWVKNNSNYPLLGQSWSEPVVTRIPGWKGAGGKAKPVLVIGAGYNPNTKDGAGVGTNDTTGAGIYILDAATGSKLHSFSASGSDTTMPGITDSIPSKVAVLDSNNDQLTDRIYATDTGANVWRLDLPGLPTDTQNPWSAYHFASMGGGDLSSDIRFYSEPVIAQTAFSNVAEHTHTDVDGKSVTSKQYQSIPYDAVVVGSGHRANPLNKNRNDKFFVFQDRNIISKSYSSAAGNTVPNTLTISDLYDVTTESPTEETALITFGQKRGWYYRFADAGEKSLSAATIVQGKVFFTSYVPQTGATENACLVPGEGRLRGRDLHKGGKVYSNSQDYFKMSEQVPDTPTLVIPKNGDDSSYMYLIGIGDAANDMIKKDLLGDDGCAAGDNKCVGGGLGVNQIYYHMKEN</sequence>
<keyword evidence="1" id="KW-0479">Metal-binding</keyword>
<feature type="signal peptide" evidence="3">
    <location>
        <begin position="1"/>
        <end position="23"/>
    </location>
</feature>
<dbReference type="Gene3D" id="3.40.50.410">
    <property type="entry name" value="von Willebrand factor, type A domain"/>
    <property type="match status" value="1"/>
</dbReference>
<organism evidence="5">
    <name type="scientific">Shewanella frigidimarina</name>
    <dbReference type="NCBI Taxonomy" id="56812"/>
    <lineage>
        <taxon>Bacteria</taxon>
        <taxon>Pseudomonadati</taxon>
        <taxon>Pseudomonadota</taxon>
        <taxon>Gammaproteobacteria</taxon>
        <taxon>Alteromonadales</taxon>
        <taxon>Shewanellaceae</taxon>
        <taxon>Shewanella</taxon>
    </lineage>
</organism>
<dbReference type="EMBL" id="LRDC01000001">
    <property type="protein sequence ID" value="KVX03466.1"/>
    <property type="molecule type" value="Genomic_DNA"/>
</dbReference>
<dbReference type="GO" id="GO:0046872">
    <property type="term" value="F:metal ion binding"/>
    <property type="evidence" value="ECO:0007669"/>
    <property type="project" value="UniProtKB-KW"/>
</dbReference>